<evidence type="ECO:0000313" key="2">
    <source>
        <dbReference type="Proteomes" id="UP001055879"/>
    </source>
</evidence>
<comment type="caution">
    <text evidence="1">The sequence shown here is derived from an EMBL/GenBank/DDBJ whole genome shotgun (WGS) entry which is preliminary data.</text>
</comment>
<reference evidence="1 2" key="2">
    <citation type="journal article" date="2022" name="Mol. Ecol. Resour.">
        <title>The genomes of chicory, endive, great burdock and yacon provide insights into Asteraceae paleo-polyploidization history and plant inulin production.</title>
        <authorList>
            <person name="Fan W."/>
            <person name="Wang S."/>
            <person name="Wang H."/>
            <person name="Wang A."/>
            <person name="Jiang F."/>
            <person name="Liu H."/>
            <person name="Zhao H."/>
            <person name="Xu D."/>
            <person name="Zhang Y."/>
        </authorList>
    </citation>
    <scope>NUCLEOTIDE SEQUENCE [LARGE SCALE GENOMIC DNA]</scope>
    <source>
        <strain evidence="2">cv. Niubang</strain>
    </source>
</reference>
<dbReference type="Proteomes" id="UP001055879">
    <property type="component" value="Linkage Group LG03"/>
</dbReference>
<organism evidence="1 2">
    <name type="scientific">Arctium lappa</name>
    <name type="common">Greater burdock</name>
    <name type="synonym">Lappa major</name>
    <dbReference type="NCBI Taxonomy" id="4217"/>
    <lineage>
        <taxon>Eukaryota</taxon>
        <taxon>Viridiplantae</taxon>
        <taxon>Streptophyta</taxon>
        <taxon>Embryophyta</taxon>
        <taxon>Tracheophyta</taxon>
        <taxon>Spermatophyta</taxon>
        <taxon>Magnoliopsida</taxon>
        <taxon>eudicotyledons</taxon>
        <taxon>Gunneridae</taxon>
        <taxon>Pentapetalae</taxon>
        <taxon>asterids</taxon>
        <taxon>campanulids</taxon>
        <taxon>Asterales</taxon>
        <taxon>Asteraceae</taxon>
        <taxon>Carduoideae</taxon>
        <taxon>Cardueae</taxon>
        <taxon>Arctiinae</taxon>
        <taxon>Arctium</taxon>
    </lineage>
</organism>
<proteinExistence type="predicted"/>
<sequence length="171" mass="19629">MVGDGEVLKGAQKKKSKNKNNNSRRFSDEQIKSLESLFKMENKLEPRKKLEMARELGLHPRQLRNLCNQLKEPHELGSKLDMESGSENGDMITLELNGSGPLEQDMAIYNSDEDDTRKHNTDHIVGLQKLQQLDHENIIVNMEEAHETVSNFDDLGSLFEQYSTSSNWWDV</sequence>
<name>A0ACB9DRJ9_ARCLA</name>
<gene>
    <name evidence="1" type="ORF">L6452_12706</name>
</gene>
<accession>A0ACB9DRJ9</accession>
<evidence type="ECO:0000313" key="1">
    <source>
        <dbReference type="EMBL" id="KAI3749113.1"/>
    </source>
</evidence>
<protein>
    <submittedName>
        <fullName evidence="1">Uncharacterized protein</fullName>
    </submittedName>
</protein>
<reference evidence="2" key="1">
    <citation type="journal article" date="2022" name="Mol. Ecol. Resour.">
        <title>The genomes of chicory, endive, great burdock and yacon provide insights into Asteraceae palaeo-polyploidization history and plant inulin production.</title>
        <authorList>
            <person name="Fan W."/>
            <person name="Wang S."/>
            <person name="Wang H."/>
            <person name="Wang A."/>
            <person name="Jiang F."/>
            <person name="Liu H."/>
            <person name="Zhao H."/>
            <person name="Xu D."/>
            <person name="Zhang Y."/>
        </authorList>
    </citation>
    <scope>NUCLEOTIDE SEQUENCE [LARGE SCALE GENOMIC DNA]</scope>
    <source>
        <strain evidence="2">cv. Niubang</strain>
    </source>
</reference>
<dbReference type="EMBL" id="CM042049">
    <property type="protein sequence ID" value="KAI3749113.1"/>
    <property type="molecule type" value="Genomic_DNA"/>
</dbReference>
<keyword evidence="2" id="KW-1185">Reference proteome</keyword>